<dbReference type="AlphaFoldDB" id="A0A432LLN1"/>
<dbReference type="OrthoDB" id="3034575at2"/>
<dbReference type="Proteomes" id="UP000278983">
    <property type="component" value="Unassembled WGS sequence"/>
</dbReference>
<keyword evidence="2" id="KW-1185">Reference proteome</keyword>
<accession>A0A432LLN1</accession>
<protein>
    <submittedName>
        <fullName evidence="1">BstEII</fullName>
    </submittedName>
</protein>
<dbReference type="RefSeq" id="WP_126678822.1">
    <property type="nucleotide sequence ID" value="NZ_RYYU01000001.1"/>
</dbReference>
<dbReference type="EMBL" id="RYYU01000001">
    <property type="protein sequence ID" value="RUL59716.1"/>
    <property type="molecule type" value="Genomic_DNA"/>
</dbReference>
<evidence type="ECO:0000313" key="1">
    <source>
        <dbReference type="EMBL" id="RUL59716.1"/>
    </source>
</evidence>
<organism evidence="1 2">
    <name type="scientific">Prevotella koreensis</name>
    <dbReference type="NCBI Taxonomy" id="2490854"/>
    <lineage>
        <taxon>Bacteria</taxon>
        <taxon>Pseudomonadati</taxon>
        <taxon>Bacteroidota</taxon>
        <taxon>Bacteroidia</taxon>
        <taxon>Bacteroidales</taxon>
        <taxon>Prevotellaceae</taxon>
        <taxon>Prevotella</taxon>
    </lineage>
</organism>
<sequence length="287" mass="33011">MKLFEDYKNDAPNQITMANGAFYPDILAQACELYKPVLVYFGQLLKVSPSSEMLLKEITKLTQTWMRIQLLRVFRKYVSPDTSVEMLKSKNKIPMVCATFGKDFRPINVVQKKFNERPLPDEALCAVLWEYKDRGQKGYSLTETFFDMFQSKFPNYTIEGPKRAGADVQLKSVFPDYPNPTRPVDFVIRDNNKNVLAIGLARYDSDRGGAQEDDRTGGYNNCAKEILAYTSTKKLKTKVIFLNDGPGLLLGSMWDDYSKLEKINSDRIMVLTLRMLDERLTEKWLKS</sequence>
<name>A0A432LLN1_9BACT</name>
<proteinExistence type="predicted"/>
<evidence type="ECO:0000313" key="2">
    <source>
        <dbReference type="Proteomes" id="UP000278983"/>
    </source>
</evidence>
<gene>
    <name evidence="1" type="ORF">EHV08_08065</name>
</gene>
<reference evidence="1 2" key="1">
    <citation type="submission" date="2018-12" db="EMBL/GenBank/DDBJ databases">
        <title>Genome sequencing of Prevotella sp. KCOM 3155 (= JS262).</title>
        <authorList>
            <person name="Kook J.-K."/>
            <person name="Park S.-N."/>
            <person name="Lim Y.K."/>
        </authorList>
    </citation>
    <scope>NUCLEOTIDE SEQUENCE [LARGE SCALE GENOMIC DNA]</scope>
    <source>
        <strain evidence="1 2">KCOM 3155</strain>
    </source>
</reference>
<comment type="caution">
    <text evidence="1">The sequence shown here is derived from an EMBL/GenBank/DDBJ whole genome shotgun (WGS) entry which is preliminary data.</text>
</comment>